<dbReference type="RefSeq" id="WP_028994416.1">
    <property type="nucleotide sequence ID" value="NZ_CALFBA010000124.1"/>
</dbReference>
<evidence type="ECO:0000313" key="3">
    <source>
        <dbReference type="Proteomes" id="UP001479520"/>
    </source>
</evidence>
<feature type="region of interest" description="Disordered" evidence="1">
    <location>
        <begin position="66"/>
        <end position="101"/>
    </location>
</feature>
<dbReference type="Proteomes" id="UP001479520">
    <property type="component" value="Chromosome"/>
</dbReference>
<name>A0ABZ2XH85_9RHOO</name>
<evidence type="ECO:0000256" key="1">
    <source>
        <dbReference type="SAM" id="MobiDB-lite"/>
    </source>
</evidence>
<gene>
    <name evidence="2" type="ORF">AADV58_15275</name>
</gene>
<keyword evidence="3" id="KW-1185">Reference proteome</keyword>
<dbReference type="EMBL" id="CP151406">
    <property type="protein sequence ID" value="WZJ21292.1"/>
    <property type="molecule type" value="Genomic_DNA"/>
</dbReference>
<reference evidence="2 3" key="1">
    <citation type="submission" date="2024-04" db="EMBL/GenBank/DDBJ databases">
        <title>Dissimilatory iodate-reducing microorganisms contribute to the enrichment of iodine in groundwater.</title>
        <authorList>
            <person name="Jiang Z."/>
        </authorList>
    </citation>
    <scope>NUCLEOTIDE SEQUENCE [LARGE SCALE GENOMIC DNA]</scope>
    <source>
        <strain evidence="2 3">NCP973</strain>
    </source>
</reference>
<feature type="compositionally biased region" description="Polar residues" evidence="1">
    <location>
        <begin position="71"/>
        <end position="86"/>
    </location>
</feature>
<sequence length="101" mass="11243">MNTAKHSFLPLLVGSLTSFTCPAETLGRLFFTPEQRRLLEDSRQAPERNDGFLKSPNGREIQWIDGKAQDATRSTTPIGDSRQTPLLPSGSVLRHPAPEKR</sequence>
<evidence type="ECO:0000313" key="2">
    <source>
        <dbReference type="EMBL" id="WZJ21292.1"/>
    </source>
</evidence>
<proteinExistence type="predicted"/>
<organism evidence="2 3">
    <name type="scientific">Azonexus hydrophilus</name>
    <dbReference type="NCBI Taxonomy" id="418702"/>
    <lineage>
        <taxon>Bacteria</taxon>
        <taxon>Pseudomonadati</taxon>
        <taxon>Pseudomonadota</taxon>
        <taxon>Betaproteobacteria</taxon>
        <taxon>Rhodocyclales</taxon>
        <taxon>Azonexaceae</taxon>
        <taxon>Azonexus</taxon>
    </lineage>
</organism>
<feature type="compositionally biased region" description="Basic and acidic residues" evidence="1">
    <location>
        <begin position="40"/>
        <end position="51"/>
    </location>
</feature>
<feature type="region of interest" description="Disordered" evidence="1">
    <location>
        <begin position="40"/>
        <end position="59"/>
    </location>
</feature>
<protein>
    <submittedName>
        <fullName evidence="2">Uncharacterized protein</fullName>
    </submittedName>
</protein>
<accession>A0ABZ2XH85</accession>